<keyword evidence="2" id="KW-0472">Membrane</keyword>
<evidence type="ECO:0000256" key="2">
    <source>
        <dbReference type="SAM" id="Phobius"/>
    </source>
</evidence>
<gene>
    <name evidence="3" type="ORF">OKIOD_LOCUS9136</name>
</gene>
<feature type="transmembrane region" description="Helical" evidence="2">
    <location>
        <begin position="430"/>
        <end position="454"/>
    </location>
</feature>
<feature type="transmembrane region" description="Helical" evidence="2">
    <location>
        <begin position="84"/>
        <end position="102"/>
    </location>
</feature>
<name>A0ABN7SJL8_OIKDI</name>
<feature type="compositionally biased region" description="Polar residues" evidence="1">
    <location>
        <begin position="632"/>
        <end position="643"/>
    </location>
</feature>
<accession>A0ABN7SJL8</accession>
<keyword evidence="2" id="KW-0812">Transmembrane</keyword>
<evidence type="ECO:0000313" key="4">
    <source>
        <dbReference type="Proteomes" id="UP001158576"/>
    </source>
</evidence>
<organism evidence="3 4">
    <name type="scientific">Oikopleura dioica</name>
    <name type="common">Tunicate</name>
    <dbReference type="NCBI Taxonomy" id="34765"/>
    <lineage>
        <taxon>Eukaryota</taxon>
        <taxon>Metazoa</taxon>
        <taxon>Chordata</taxon>
        <taxon>Tunicata</taxon>
        <taxon>Appendicularia</taxon>
        <taxon>Copelata</taxon>
        <taxon>Oikopleuridae</taxon>
        <taxon>Oikopleura</taxon>
    </lineage>
</organism>
<keyword evidence="4" id="KW-1185">Reference proteome</keyword>
<keyword evidence="2" id="KW-1133">Transmembrane helix</keyword>
<proteinExistence type="predicted"/>
<evidence type="ECO:0000256" key="1">
    <source>
        <dbReference type="SAM" id="MobiDB-lite"/>
    </source>
</evidence>
<reference evidence="3 4" key="1">
    <citation type="submission" date="2021-04" db="EMBL/GenBank/DDBJ databases">
        <authorList>
            <person name="Bliznina A."/>
        </authorList>
    </citation>
    <scope>NUCLEOTIDE SEQUENCE [LARGE SCALE GENOMIC DNA]</scope>
</reference>
<sequence>MSAEKQQLIVDPYIKDLEDQIAAIDNGQKPEMPGPAIFHNLFITQRRARLTEELEQAKKRVSMWQPARPQQRVPSACEIVTLNYMVYICFFLAIIAAVVWFLKYTGLWKFAAWVGKGIYYLVKGCSWIAGKFHQRFEEPEINLIDLEDINKDYFNGTISEAGLDAIRELDHNALLKMASEIELEQVEQVADHMIEDIFSEDIASAIENAFSQMRRWIETLFFETVDDGRARRGAETMVSSFRPLAKARAAIDRIDLEDINNEYFNGTITETGLDAIRELDHNELLKMASVIKLEQLERAADHIIEDIFSTDISSPIEAAISKLRHWFEKLWFETLDETPATVIKRVRRGAETMVSAIRPLAKARAAQLIVISNQLLSVDGAPESRQPIVMPEVNYIANDESENTLEATASAAAYTDDATKNLQVGSVKTFAWFFLALAIVVVITCFIGKISLVLETCCECVSNFFKMCQPTDAERALQMRHSQNRERREELRFQQQQLKAEAQRRLNERKQQIADARTEFNLNVLRAAQSQATQQVKLAGVDAAFGSPAVLRALEGLEADAESVPQRGSNFLSKINPFNQRQLYSSGKMQPAERPTSHEDSPPKYSSLQETPDVARMTIRTTASEPIVAAQPSRTTSQLNRYE</sequence>
<dbReference type="Proteomes" id="UP001158576">
    <property type="component" value="Chromosome 1"/>
</dbReference>
<feature type="region of interest" description="Disordered" evidence="1">
    <location>
        <begin position="586"/>
        <end position="643"/>
    </location>
</feature>
<dbReference type="EMBL" id="OU015566">
    <property type="protein sequence ID" value="CAG5102585.1"/>
    <property type="molecule type" value="Genomic_DNA"/>
</dbReference>
<protein>
    <submittedName>
        <fullName evidence="3">Oidioi.mRNA.OKI2018_I69.chr1.g371.t1.cds</fullName>
    </submittedName>
</protein>
<evidence type="ECO:0000313" key="3">
    <source>
        <dbReference type="EMBL" id="CAG5102585.1"/>
    </source>
</evidence>